<feature type="transmembrane region" description="Helical" evidence="2">
    <location>
        <begin position="28"/>
        <end position="48"/>
    </location>
</feature>
<evidence type="ECO:0000256" key="2">
    <source>
        <dbReference type="SAM" id="Phobius"/>
    </source>
</evidence>
<feature type="transmembrane region" description="Helical" evidence="2">
    <location>
        <begin position="437"/>
        <end position="459"/>
    </location>
</feature>
<evidence type="ECO:0000313" key="3">
    <source>
        <dbReference type="EMBL" id="THV75662.1"/>
    </source>
</evidence>
<name>A0A4S8SWM0_AURPU</name>
<dbReference type="PANTHER" id="PTHR37577">
    <property type="entry name" value="INTEGRAL MEMBRANE PROTEIN"/>
    <property type="match status" value="1"/>
</dbReference>
<gene>
    <name evidence="3" type="ORF">D6D28_01661</name>
</gene>
<dbReference type="PANTHER" id="PTHR37577:SF1">
    <property type="entry name" value="INTEGRAL MEMBRANE PROTEIN"/>
    <property type="match status" value="1"/>
</dbReference>
<feature type="transmembrane region" description="Helical" evidence="2">
    <location>
        <begin position="471"/>
        <end position="496"/>
    </location>
</feature>
<evidence type="ECO:0000256" key="1">
    <source>
        <dbReference type="SAM" id="MobiDB-lite"/>
    </source>
</evidence>
<keyword evidence="2" id="KW-1133">Transmembrane helix</keyword>
<feature type="transmembrane region" description="Helical" evidence="2">
    <location>
        <begin position="150"/>
        <end position="171"/>
    </location>
</feature>
<sequence length="525" mass="58564">MVTTQECLRYLQTGAVTKGDADISGRGVILAFLISAYVSFTAVLVAYVTGMLEDELLTTVDRRIMRIKSRKDKHPRIHETIQHIVLLLSDQQIVTGIATMAAGFVGLRRGQMSVYHYQIVLYLAWLSSSVHLSALTLLRPFLNKHQGLRAWRLLGMIVLFFMLIVGLVPTVSYDWGTIYSPEADTSLPDAIQPTGWGIPAICFWGKTYGDGLNGDAPIGYLILIFSYVWKMGDLFVSPRNLCNRTIRRPLENFIAKTLSVFARRYMQDGNALWLWCFRGLLVVWIPLVAFMEAMASFSASLWLSALGLVFGTIQIVIPRYQNLAQTAAQESEWGFGQLVPLVLLVQPIGAISEHAWIRQGGTIESNISEPVRRQTTGSSTSDHGPESEPLVDDRDRHLITPRRLFEVLGQRQASYEMPAEIASRSAVFMNTVLSSRLFGSVAAILHITILRAACVILSFDAQSIGYERGQNWTYTLIAIGVYASASWLALLIFGPYSRLGRRPSRRRATLQHETHGLQKLPPSSS</sequence>
<feature type="transmembrane region" description="Helical" evidence="2">
    <location>
        <begin position="272"/>
        <end position="291"/>
    </location>
</feature>
<proteinExistence type="predicted"/>
<accession>A0A4S8SWM0</accession>
<feature type="compositionally biased region" description="Basic and acidic residues" evidence="1">
    <location>
        <begin position="383"/>
        <end position="392"/>
    </location>
</feature>
<feature type="transmembrane region" description="Helical" evidence="2">
    <location>
        <begin position="218"/>
        <end position="236"/>
    </location>
</feature>
<evidence type="ECO:0000313" key="4">
    <source>
        <dbReference type="Proteomes" id="UP000304951"/>
    </source>
</evidence>
<dbReference type="Proteomes" id="UP000304951">
    <property type="component" value="Unassembled WGS sequence"/>
</dbReference>
<keyword evidence="2" id="KW-0472">Membrane</keyword>
<feature type="region of interest" description="Disordered" evidence="1">
    <location>
        <begin position="368"/>
        <end position="392"/>
    </location>
</feature>
<protein>
    <submittedName>
        <fullName evidence="3">Uncharacterized protein</fullName>
    </submittedName>
</protein>
<feature type="compositionally biased region" description="Polar residues" evidence="1">
    <location>
        <begin position="368"/>
        <end position="382"/>
    </location>
</feature>
<organism evidence="3 4">
    <name type="scientific">Aureobasidium pullulans</name>
    <name type="common">Black yeast</name>
    <name type="synonym">Pullularia pullulans</name>
    <dbReference type="NCBI Taxonomy" id="5580"/>
    <lineage>
        <taxon>Eukaryota</taxon>
        <taxon>Fungi</taxon>
        <taxon>Dikarya</taxon>
        <taxon>Ascomycota</taxon>
        <taxon>Pezizomycotina</taxon>
        <taxon>Dothideomycetes</taxon>
        <taxon>Dothideomycetidae</taxon>
        <taxon>Dothideales</taxon>
        <taxon>Saccotheciaceae</taxon>
        <taxon>Aureobasidium</taxon>
    </lineage>
</organism>
<keyword evidence="2" id="KW-0812">Transmembrane</keyword>
<dbReference type="EMBL" id="QZAF01000034">
    <property type="protein sequence ID" value="THV75662.1"/>
    <property type="molecule type" value="Genomic_DNA"/>
</dbReference>
<reference evidence="3 4" key="1">
    <citation type="submission" date="2018-10" db="EMBL/GenBank/DDBJ databases">
        <title>Fifty Aureobasidium pullulans genomes reveal a recombining polyextremotolerant generalist.</title>
        <authorList>
            <person name="Gostincar C."/>
            <person name="Turk M."/>
            <person name="Zajc J."/>
            <person name="Gunde-Cimerman N."/>
        </authorList>
    </citation>
    <scope>NUCLEOTIDE SEQUENCE [LARGE SCALE GENOMIC DNA]</scope>
    <source>
        <strain evidence="3 4">EXF-11900</strain>
    </source>
</reference>
<feature type="transmembrane region" description="Helical" evidence="2">
    <location>
        <begin position="297"/>
        <end position="317"/>
    </location>
</feature>
<dbReference type="AlphaFoldDB" id="A0A4S8SWM0"/>
<feature type="transmembrane region" description="Helical" evidence="2">
    <location>
        <begin position="119"/>
        <end position="138"/>
    </location>
</feature>
<comment type="caution">
    <text evidence="3">The sequence shown here is derived from an EMBL/GenBank/DDBJ whole genome shotgun (WGS) entry which is preliminary data.</text>
</comment>
<dbReference type="InterPro" id="IPR053018">
    <property type="entry name" value="Elsinochrome_Biosynth-Asso"/>
</dbReference>